<dbReference type="PANTHER" id="PTHR34295">
    <property type="entry name" value="BIOTIN TRANSPORTER BIOY"/>
    <property type="match status" value="1"/>
</dbReference>
<feature type="transmembrane region" description="Helical" evidence="3">
    <location>
        <begin position="89"/>
        <end position="107"/>
    </location>
</feature>
<dbReference type="Gene3D" id="1.10.1760.20">
    <property type="match status" value="1"/>
</dbReference>
<evidence type="ECO:0000313" key="4">
    <source>
        <dbReference type="EMBL" id="AJI79159.1"/>
    </source>
</evidence>
<keyword evidence="2 3" id="KW-0472">Membrane</keyword>
<dbReference type="OrthoDB" id="9803495at2"/>
<keyword evidence="2" id="KW-1003">Cell membrane</keyword>
<comment type="subcellular location">
    <subcellularLocation>
        <location evidence="2">Cell membrane</location>
        <topology evidence="2">Multi-pass membrane protein</topology>
    </subcellularLocation>
</comment>
<feature type="transmembrane region" description="Helical" evidence="3">
    <location>
        <begin position="34"/>
        <end position="51"/>
    </location>
</feature>
<dbReference type="InterPro" id="IPR003784">
    <property type="entry name" value="BioY"/>
</dbReference>
<dbReference type="EMBL" id="CP010827">
    <property type="protein sequence ID" value="AJI79159.1"/>
    <property type="molecule type" value="Genomic_DNA"/>
</dbReference>
<comment type="similarity">
    <text evidence="1 2">Belongs to the BioY family.</text>
</comment>
<accession>A0A0B6F1V7</accession>
<dbReference type="GO" id="GO:0005886">
    <property type="term" value="C:plasma membrane"/>
    <property type="evidence" value="ECO:0007669"/>
    <property type="project" value="UniProtKB-SubCell"/>
</dbReference>
<keyword evidence="3" id="KW-1133">Transmembrane helix</keyword>
<evidence type="ECO:0000256" key="2">
    <source>
        <dbReference type="PIRNR" id="PIRNR016661"/>
    </source>
</evidence>
<keyword evidence="2" id="KW-0813">Transport</keyword>
<dbReference type="RefSeq" id="WP_042531255.1">
    <property type="nucleotide sequence ID" value="NZ_CP010827.1"/>
</dbReference>
<dbReference type="STRING" id="161899.CSING_08200"/>
<feature type="transmembrane region" description="Helical" evidence="3">
    <location>
        <begin position="58"/>
        <end position="77"/>
    </location>
</feature>
<dbReference type="Pfam" id="PF02632">
    <property type="entry name" value="BioY"/>
    <property type="match status" value="1"/>
</dbReference>
<dbReference type="AlphaFoldDB" id="A0A0B6F1V7"/>
<dbReference type="KEGG" id="csx:CSING_08200"/>
<gene>
    <name evidence="4" type="ORF">CSING_08200</name>
</gene>
<dbReference type="HOGENOM" id="CLU_077931_0_0_11"/>
<feature type="transmembrane region" description="Helical" evidence="3">
    <location>
        <begin position="119"/>
        <end position="142"/>
    </location>
</feature>
<proteinExistence type="inferred from homology"/>
<name>A0A0B6F1V7_9CORY</name>
<dbReference type="PIRSF" id="PIRSF016661">
    <property type="entry name" value="BioY"/>
    <property type="match status" value="1"/>
</dbReference>
<evidence type="ECO:0000313" key="5">
    <source>
        <dbReference type="Proteomes" id="UP000031890"/>
    </source>
</evidence>
<feature type="transmembrane region" description="Helical" evidence="3">
    <location>
        <begin position="162"/>
        <end position="182"/>
    </location>
</feature>
<keyword evidence="3" id="KW-0812">Transmembrane</keyword>
<sequence>MKKNSVALDIAYVAVFTALIIVFAFVSIPTPTAGVPIVLQNAVIILAGLVLGGRRGLFVGLLFLMLGLVGLPILAGGRSALSAIAGPTVGYLVGYIISPAITGLIAYRAPRNKTGMTVTLAIAGIVGLAIQYFCGSIGLMIRSGMSFGAAILAQGPFIVPDLIKVVVMVVIAIGVHAAFPDLMGRRAQSTHR</sequence>
<dbReference type="GO" id="GO:0015225">
    <property type="term" value="F:biotin transmembrane transporter activity"/>
    <property type="evidence" value="ECO:0007669"/>
    <property type="project" value="UniProtKB-UniRule"/>
</dbReference>
<organism evidence="4 5">
    <name type="scientific">Corynebacterium singulare</name>
    <dbReference type="NCBI Taxonomy" id="161899"/>
    <lineage>
        <taxon>Bacteria</taxon>
        <taxon>Bacillati</taxon>
        <taxon>Actinomycetota</taxon>
        <taxon>Actinomycetes</taxon>
        <taxon>Mycobacteriales</taxon>
        <taxon>Corynebacteriaceae</taxon>
        <taxon>Corynebacterium</taxon>
    </lineage>
</organism>
<reference evidence="4 5" key="1">
    <citation type="journal article" date="2015" name="Genome Announc.">
        <title>Complete Genome Sequence and Annotation of Corynebacterium singulare DSM 44357, Isolated from a Human Semen Specimen.</title>
        <authorList>
            <person name="Merten M."/>
            <person name="Brinkrolf K."/>
            <person name="Albersmeier A."/>
            <person name="Kutter Y."/>
            <person name="Ruckert C."/>
            <person name="Tauch A."/>
        </authorList>
    </citation>
    <scope>NUCLEOTIDE SEQUENCE [LARGE SCALE GENOMIC DNA]</scope>
    <source>
        <strain evidence="4">IBS B52218</strain>
    </source>
</reference>
<dbReference type="PANTHER" id="PTHR34295:SF1">
    <property type="entry name" value="BIOTIN TRANSPORTER BIOY"/>
    <property type="match status" value="1"/>
</dbReference>
<protein>
    <recommendedName>
        <fullName evidence="2">Biotin transporter</fullName>
    </recommendedName>
</protein>
<dbReference type="Proteomes" id="UP000031890">
    <property type="component" value="Chromosome"/>
</dbReference>
<evidence type="ECO:0000256" key="3">
    <source>
        <dbReference type="SAM" id="Phobius"/>
    </source>
</evidence>
<feature type="transmembrane region" description="Helical" evidence="3">
    <location>
        <begin position="7"/>
        <end position="28"/>
    </location>
</feature>
<evidence type="ECO:0000256" key="1">
    <source>
        <dbReference type="ARBA" id="ARBA00010692"/>
    </source>
</evidence>